<evidence type="ECO:0000313" key="8">
    <source>
        <dbReference type="EMBL" id="KAH9314817.1"/>
    </source>
</evidence>
<proteinExistence type="predicted"/>
<comment type="subcellular location">
    <subcellularLocation>
        <location evidence="1">Secreted</location>
        <location evidence="1">Cell wall</location>
    </subcellularLocation>
</comment>
<accession>A0AA38G2F0</accession>
<keyword evidence="5" id="KW-0325">Glycoprotein</keyword>
<dbReference type="PANTHER" id="PTHR31265:SF1">
    <property type="entry name" value="OS01G0756600 PROTEIN"/>
    <property type="match status" value="1"/>
</dbReference>
<keyword evidence="9" id="KW-1185">Reference proteome</keyword>
<evidence type="ECO:0000256" key="2">
    <source>
        <dbReference type="ARBA" id="ARBA00022512"/>
    </source>
</evidence>
<feature type="signal peptide" evidence="6">
    <location>
        <begin position="1"/>
        <end position="30"/>
    </location>
</feature>
<reference evidence="8 9" key="1">
    <citation type="journal article" date="2021" name="Nat. Plants">
        <title>The Taxus genome provides insights into paclitaxel biosynthesis.</title>
        <authorList>
            <person name="Xiong X."/>
            <person name="Gou J."/>
            <person name="Liao Q."/>
            <person name="Li Y."/>
            <person name="Zhou Q."/>
            <person name="Bi G."/>
            <person name="Li C."/>
            <person name="Du R."/>
            <person name="Wang X."/>
            <person name="Sun T."/>
            <person name="Guo L."/>
            <person name="Liang H."/>
            <person name="Lu P."/>
            <person name="Wu Y."/>
            <person name="Zhang Z."/>
            <person name="Ro D.K."/>
            <person name="Shang Y."/>
            <person name="Huang S."/>
            <person name="Yan J."/>
        </authorList>
    </citation>
    <scope>NUCLEOTIDE SEQUENCE [LARGE SCALE GENOMIC DNA]</scope>
    <source>
        <strain evidence="8">Ta-2019</strain>
    </source>
</reference>
<evidence type="ECO:0000259" key="7">
    <source>
        <dbReference type="Pfam" id="PF04862"/>
    </source>
</evidence>
<dbReference type="PANTHER" id="PTHR31265">
    <property type="entry name" value="OS02G0527500 PROTEIN-RELATED"/>
    <property type="match status" value="1"/>
</dbReference>
<keyword evidence="4 6" id="KW-0732">Signal</keyword>
<evidence type="ECO:0000256" key="3">
    <source>
        <dbReference type="ARBA" id="ARBA00022525"/>
    </source>
</evidence>
<evidence type="ECO:0000256" key="5">
    <source>
        <dbReference type="ARBA" id="ARBA00023180"/>
    </source>
</evidence>
<dbReference type="OMA" id="HANDKCK"/>
<dbReference type="InterPro" id="IPR052437">
    <property type="entry name" value="Pectin_Meth_Modulator"/>
</dbReference>
<dbReference type="Pfam" id="PF04862">
    <property type="entry name" value="DUF642"/>
    <property type="match status" value="2"/>
</dbReference>
<dbReference type="InterPro" id="IPR008979">
    <property type="entry name" value="Galactose-bd-like_sf"/>
</dbReference>
<keyword evidence="3" id="KW-0964">Secreted</keyword>
<dbReference type="AlphaFoldDB" id="A0AA38G2F0"/>
<name>A0AA38G2F0_TAXCH</name>
<sequence>MEAGFKPFSFSWTICLLGLFMLWTGQNIFARDVQDGLLSNGDFEASPWPSFLNGTVIVGETSLPSWKVQGTVEYIRSGQAQGSMVLVVPQGKHAARLGNDAQISQGIELDRGSIYSLTFSAARTCAQLETLNISVSPAAAASIDLQTLYNSEGWDAYAWGFKATSDKSELSFLNPGLEEDPTCGPLIDNVAIKKMYVPDHSDDNLVINGDFEEGPFMFPNSSLGVLLPPNLNYETSPIPGWIVESSKAVRYIGSYHFTIPEGKRAIQLLSGNEGSISQTIKTVTSKTYSLNFLVGDGGDECHQPLAVMALAGDESQVANYSSLMSDSYQVFNLSFTANSEDTKIAFYSLYYNTRMTDNSSLCGPVIDQIKVIDLAEINQGYAFQFPSRLVCGVNL</sequence>
<organism evidence="8 9">
    <name type="scientific">Taxus chinensis</name>
    <name type="common">Chinese yew</name>
    <name type="synonym">Taxus wallichiana var. chinensis</name>
    <dbReference type="NCBI Taxonomy" id="29808"/>
    <lineage>
        <taxon>Eukaryota</taxon>
        <taxon>Viridiplantae</taxon>
        <taxon>Streptophyta</taxon>
        <taxon>Embryophyta</taxon>
        <taxon>Tracheophyta</taxon>
        <taxon>Spermatophyta</taxon>
        <taxon>Pinopsida</taxon>
        <taxon>Pinidae</taxon>
        <taxon>Conifers II</taxon>
        <taxon>Cupressales</taxon>
        <taxon>Taxaceae</taxon>
        <taxon>Taxus</taxon>
    </lineage>
</organism>
<protein>
    <recommendedName>
        <fullName evidence="7">DUF642 domain-containing protein</fullName>
    </recommendedName>
</protein>
<keyword evidence="2" id="KW-0134">Cell wall</keyword>
<dbReference type="SUPFAM" id="SSF49785">
    <property type="entry name" value="Galactose-binding domain-like"/>
    <property type="match status" value="1"/>
</dbReference>
<evidence type="ECO:0000256" key="1">
    <source>
        <dbReference type="ARBA" id="ARBA00004191"/>
    </source>
</evidence>
<dbReference type="GO" id="GO:0005886">
    <property type="term" value="C:plasma membrane"/>
    <property type="evidence" value="ECO:0007669"/>
    <property type="project" value="TreeGrafter"/>
</dbReference>
<dbReference type="InterPro" id="IPR006946">
    <property type="entry name" value="DGR2-like_dom"/>
</dbReference>
<comment type="caution">
    <text evidence="8">The sequence shown here is derived from an EMBL/GenBank/DDBJ whole genome shotgun (WGS) entry which is preliminary data.</text>
</comment>
<evidence type="ECO:0000256" key="4">
    <source>
        <dbReference type="ARBA" id="ARBA00022729"/>
    </source>
</evidence>
<dbReference type="Gene3D" id="2.60.120.260">
    <property type="entry name" value="Galactose-binding domain-like"/>
    <property type="match status" value="2"/>
</dbReference>
<gene>
    <name evidence="8" type="ORF">KI387_023444</name>
</gene>
<dbReference type="EMBL" id="JAHRHJ020000005">
    <property type="protein sequence ID" value="KAH9314817.1"/>
    <property type="molecule type" value="Genomic_DNA"/>
</dbReference>
<feature type="domain" description="DUF642" evidence="7">
    <location>
        <begin position="36"/>
        <end position="193"/>
    </location>
</feature>
<feature type="chain" id="PRO_5041240116" description="DUF642 domain-containing protein" evidence="6">
    <location>
        <begin position="31"/>
        <end position="395"/>
    </location>
</feature>
<evidence type="ECO:0000313" key="9">
    <source>
        <dbReference type="Proteomes" id="UP000824469"/>
    </source>
</evidence>
<feature type="domain" description="DUF642" evidence="7">
    <location>
        <begin position="205"/>
        <end position="371"/>
    </location>
</feature>
<feature type="non-terminal residue" evidence="8">
    <location>
        <position position="1"/>
    </location>
</feature>
<dbReference type="Proteomes" id="UP000824469">
    <property type="component" value="Unassembled WGS sequence"/>
</dbReference>
<evidence type="ECO:0000256" key="6">
    <source>
        <dbReference type="SAM" id="SignalP"/>
    </source>
</evidence>